<dbReference type="EMBL" id="ML993579">
    <property type="protein sequence ID" value="KAF2174066.1"/>
    <property type="molecule type" value="Genomic_DNA"/>
</dbReference>
<accession>A0A6A6D8U0</accession>
<proteinExistence type="predicted"/>
<keyword evidence="1" id="KW-0732">Signal</keyword>
<sequence>MEMKVLIQLLLALGATFSVAQASACGQEYINQSQCQSPCSAAGGIWKNTHNTEGIWYCSC</sequence>
<evidence type="ECO:0000313" key="2">
    <source>
        <dbReference type="EMBL" id="KAF2174066.1"/>
    </source>
</evidence>
<organism evidence="2 3">
    <name type="scientific">Zasmidium cellare ATCC 36951</name>
    <dbReference type="NCBI Taxonomy" id="1080233"/>
    <lineage>
        <taxon>Eukaryota</taxon>
        <taxon>Fungi</taxon>
        <taxon>Dikarya</taxon>
        <taxon>Ascomycota</taxon>
        <taxon>Pezizomycotina</taxon>
        <taxon>Dothideomycetes</taxon>
        <taxon>Dothideomycetidae</taxon>
        <taxon>Mycosphaerellales</taxon>
        <taxon>Mycosphaerellaceae</taxon>
        <taxon>Zasmidium</taxon>
    </lineage>
</organism>
<reference evidence="2" key="1">
    <citation type="journal article" date="2020" name="Stud. Mycol.">
        <title>101 Dothideomycetes genomes: a test case for predicting lifestyles and emergence of pathogens.</title>
        <authorList>
            <person name="Haridas S."/>
            <person name="Albert R."/>
            <person name="Binder M."/>
            <person name="Bloem J."/>
            <person name="Labutti K."/>
            <person name="Salamov A."/>
            <person name="Andreopoulos B."/>
            <person name="Baker S."/>
            <person name="Barry K."/>
            <person name="Bills G."/>
            <person name="Bluhm B."/>
            <person name="Cannon C."/>
            <person name="Castanera R."/>
            <person name="Culley D."/>
            <person name="Daum C."/>
            <person name="Ezra D."/>
            <person name="Gonzalez J."/>
            <person name="Henrissat B."/>
            <person name="Kuo A."/>
            <person name="Liang C."/>
            <person name="Lipzen A."/>
            <person name="Lutzoni F."/>
            <person name="Magnuson J."/>
            <person name="Mondo S."/>
            <person name="Nolan M."/>
            <person name="Ohm R."/>
            <person name="Pangilinan J."/>
            <person name="Park H.-J."/>
            <person name="Ramirez L."/>
            <person name="Alfaro M."/>
            <person name="Sun H."/>
            <person name="Tritt A."/>
            <person name="Yoshinaga Y."/>
            <person name="Zwiers L.-H."/>
            <person name="Turgeon B."/>
            <person name="Goodwin S."/>
            <person name="Spatafora J."/>
            <person name="Crous P."/>
            <person name="Grigoriev I."/>
        </authorList>
    </citation>
    <scope>NUCLEOTIDE SEQUENCE</scope>
    <source>
        <strain evidence="2">ATCC 36951</strain>
    </source>
</reference>
<protein>
    <submittedName>
        <fullName evidence="2">Uncharacterized protein</fullName>
    </submittedName>
</protein>
<evidence type="ECO:0000313" key="3">
    <source>
        <dbReference type="Proteomes" id="UP000799537"/>
    </source>
</evidence>
<dbReference type="AlphaFoldDB" id="A0A6A6D8U0"/>
<keyword evidence="3" id="KW-1185">Reference proteome</keyword>
<dbReference type="GeneID" id="54556854"/>
<feature type="chain" id="PRO_5025390330" evidence="1">
    <location>
        <begin position="23"/>
        <end position="60"/>
    </location>
</feature>
<feature type="signal peptide" evidence="1">
    <location>
        <begin position="1"/>
        <end position="22"/>
    </location>
</feature>
<evidence type="ECO:0000256" key="1">
    <source>
        <dbReference type="SAM" id="SignalP"/>
    </source>
</evidence>
<gene>
    <name evidence="2" type="ORF">M409DRAFT_16340</name>
</gene>
<dbReference type="RefSeq" id="XP_033674955.1">
    <property type="nucleotide sequence ID" value="XM_033803582.1"/>
</dbReference>
<name>A0A6A6D8U0_ZASCE</name>
<dbReference type="Proteomes" id="UP000799537">
    <property type="component" value="Unassembled WGS sequence"/>
</dbReference>